<organism evidence="2 3">
    <name type="scientific">Suillus discolor</name>
    <dbReference type="NCBI Taxonomy" id="1912936"/>
    <lineage>
        <taxon>Eukaryota</taxon>
        <taxon>Fungi</taxon>
        <taxon>Dikarya</taxon>
        <taxon>Basidiomycota</taxon>
        <taxon>Agaricomycotina</taxon>
        <taxon>Agaricomycetes</taxon>
        <taxon>Agaricomycetidae</taxon>
        <taxon>Boletales</taxon>
        <taxon>Suillineae</taxon>
        <taxon>Suillaceae</taxon>
        <taxon>Suillus</taxon>
    </lineage>
</organism>
<keyword evidence="3" id="KW-1185">Reference proteome</keyword>
<evidence type="ECO:0000256" key="1">
    <source>
        <dbReference type="SAM" id="MobiDB-lite"/>
    </source>
</evidence>
<accession>A0A9P7F4B4</accession>
<reference evidence="2" key="1">
    <citation type="journal article" date="2020" name="New Phytol.">
        <title>Comparative genomics reveals dynamic genome evolution in host specialist ectomycorrhizal fungi.</title>
        <authorList>
            <person name="Lofgren L.A."/>
            <person name="Nguyen N.H."/>
            <person name="Vilgalys R."/>
            <person name="Ruytinx J."/>
            <person name="Liao H.L."/>
            <person name="Branco S."/>
            <person name="Kuo A."/>
            <person name="LaButti K."/>
            <person name="Lipzen A."/>
            <person name="Andreopoulos W."/>
            <person name="Pangilinan J."/>
            <person name="Riley R."/>
            <person name="Hundley H."/>
            <person name="Na H."/>
            <person name="Barry K."/>
            <person name="Grigoriev I.V."/>
            <person name="Stajich J.E."/>
            <person name="Kennedy P.G."/>
        </authorList>
    </citation>
    <scope>NUCLEOTIDE SEQUENCE</scope>
    <source>
        <strain evidence="2">FC423</strain>
    </source>
</reference>
<name>A0A9P7F4B4_9AGAM</name>
<dbReference type="AlphaFoldDB" id="A0A9P7F4B4"/>
<protein>
    <submittedName>
        <fullName evidence="2">Uncharacterized protein</fullName>
    </submittedName>
</protein>
<dbReference type="EMBL" id="JABBWM010000033">
    <property type="protein sequence ID" value="KAG2106975.1"/>
    <property type="molecule type" value="Genomic_DNA"/>
</dbReference>
<sequence>MSTFKMSHQIRTLRGAQDTSHPHPLTDDKLPTAEIPSDCVNQGTSGESASKVLDTLSGMEETPTFILVHAELQGAHEASERVKTLGGHTLSVTSAANNAPASLAAADDVNTAYLQPLKIFDTAIEKIADVGAILLRW</sequence>
<dbReference type="GeneID" id="64696054"/>
<dbReference type="RefSeq" id="XP_041291914.1">
    <property type="nucleotide sequence ID" value="XM_041433795.1"/>
</dbReference>
<evidence type="ECO:0000313" key="3">
    <source>
        <dbReference type="Proteomes" id="UP000823399"/>
    </source>
</evidence>
<feature type="region of interest" description="Disordered" evidence="1">
    <location>
        <begin position="1"/>
        <end position="46"/>
    </location>
</feature>
<comment type="caution">
    <text evidence="2">The sequence shown here is derived from an EMBL/GenBank/DDBJ whole genome shotgun (WGS) entry which is preliminary data.</text>
</comment>
<evidence type="ECO:0000313" key="2">
    <source>
        <dbReference type="EMBL" id="KAG2106975.1"/>
    </source>
</evidence>
<gene>
    <name evidence="2" type="ORF">F5147DRAFT_653569</name>
</gene>
<dbReference type="Proteomes" id="UP000823399">
    <property type="component" value="Unassembled WGS sequence"/>
</dbReference>
<feature type="compositionally biased region" description="Polar residues" evidence="1">
    <location>
        <begin position="1"/>
        <end position="10"/>
    </location>
</feature>
<proteinExistence type="predicted"/>
<feature type="compositionally biased region" description="Basic and acidic residues" evidence="1">
    <location>
        <begin position="20"/>
        <end position="31"/>
    </location>
</feature>